<dbReference type="EMBL" id="VTPC01057399">
    <property type="protein sequence ID" value="KAF2890151.1"/>
    <property type="molecule type" value="Genomic_DNA"/>
</dbReference>
<gene>
    <name evidence="1" type="ORF">ILUMI_16022</name>
</gene>
<dbReference type="AlphaFoldDB" id="A0A8K0CR42"/>
<sequence>VGDRVQARWYQNSRPSWRLDIIIAKSGELHNLVRLDEDKFTLKRHIDQLR</sequence>
<evidence type="ECO:0000313" key="2">
    <source>
        <dbReference type="Proteomes" id="UP000801492"/>
    </source>
</evidence>
<proteinExistence type="predicted"/>
<feature type="non-terminal residue" evidence="1">
    <location>
        <position position="1"/>
    </location>
</feature>
<name>A0A8K0CR42_IGNLU</name>
<reference evidence="1" key="1">
    <citation type="submission" date="2019-08" db="EMBL/GenBank/DDBJ databases">
        <title>The genome of the North American firefly Photinus pyralis.</title>
        <authorList>
            <consortium name="Photinus pyralis genome working group"/>
            <person name="Fallon T.R."/>
            <person name="Sander Lower S.E."/>
            <person name="Weng J.-K."/>
        </authorList>
    </citation>
    <scope>NUCLEOTIDE SEQUENCE</scope>
    <source>
        <strain evidence="1">TRF0915ILg1</strain>
        <tissue evidence="1">Whole body</tissue>
    </source>
</reference>
<evidence type="ECO:0000313" key="1">
    <source>
        <dbReference type="EMBL" id="KAF2890151.1"/>
    </source>
</evidence>
<comment type="caution">
    <text evidence="1">The sequence shown here is derived from an EMBL/GenBank/DDBJ whole genome shotgun (WGS) entry which is preliminary data.</text>
</comment>
<keyword evidence="2" id="KW-1185">Reference proteome</keyword>
<dbReference type="Proteomes" id="UP000801492">
    <property type="component" value="Unassembled WGS sequence"/>
</dbReference>
<protein>
    <submittedName>
        <fullName evidence="1">Uncharacterized protein</fullName>
    </submittedName>
</protein>
<dbReference type="OrthoDB" id="8058125at2759"/>
<organism evidence="1 2">
    <name type="scientific">Ignelater luminosus</name>
    <name type="common">Cucubano</name>
    <name type="synonym">Pyrophorus luminosus</name>
    <dbReference type="NCBI Taxonomy" id="2038154"/>
    <lineage>
        <taxon>Eukaryota</taxon>
        <taxon>Metazoa</taxon>
        <taxon>Ecdysozoa</taxon>
        <taxon>Arthropoda</taxon>
        <taxon>Hexapoda</taxon>
        <taxon>Insecta</taxon>
        <taxon>Pterygota</taxon>
        <taxon>Neoptera</taxon>
        <taxon>Endopterygota</taxon>
        <taxon>Coleoptera</taxon>
        <taxon>Polyphaga</taxon>
        <taxon>Elateriformia</taxon>
        <taxon>Elateroidea</taxon>
        <taxon>Elateridae</taxon>
        <taxon>Agrypninae</taxon>
        <taxon>Pyrophorini</taxon>
        <taxon>Ignelater</taxon>
    </lineage>
</organism>
<accession>A0A8K0CR42</accession>